<feature type="compositionally biased region" description="Polar residues" evidence="2">
    <location>
        <begin position="449"/>
        <end position="467"/>
    </location>
</feature>
<evidence type="ECO:0000313" key="5">
    <source>
        <dbReference type="EMBL" id="KAK3602669.1"/>
    </source>
</evidence>
<gene>
    <name evidence="5" type="ORF">CHS0354_024991</name>
</gene>
<evidence type="ECO:0000256" key="2">
    <source>
        <dbReference type="SAM" id="MobiDB-lite"/>
    </source>
</evidence>
<feature type="domain" description="DZIP3-like HEPN" evidence="4">
    <location>
        <begin position="1230"/>
        <end position="1340"/>
    </location>
</feature>
<feature type="compositionally biased region" description="Polar residues" evidence="2">
    <location>
        <begin position="701"/>
        <end position="744"/>
    </location>
</feature>
<comment type="caution">
    <text evidence="5">The sequence shown here is derived from an EMBL/GenBank/DDBJ whole genome shotgun (WGS) entry which is preliminary data.</text>
</comment>
<dbReference type="InterPro" id="IPR027417">
    <property type="entry name" value="P-loop_NTPase"/>
</dbReference>
<protein>
    <submittedName>
        <fullName evidence="5">Uncharacterized protein</fullName>
    </submittedName>
</protein>
<dbReference type="Proteomes" id="UP001195483">
    <property type="component" value="Unassembled WGS sequence"/>
</dbReference>
<accession>A0AAE0W6A4</accession>
<evidence type="ECO:0000259" key="3">
    <source>
        <dbReference type="Pfam" id="PF16095"/>
    </source>
</evidence>
<organism evidence="5 6">
    <name type="scientific">Potamilus streckersoni</name>
    <dbReference type="NCBI Taxonomy" id="2493646"/>
    <lineage>
        <taxon>Eukaryota</taxon>
        <taxon>Metazoa</taxon>
        <taxon>Spiralia</taxon>
        <taxon>Lophotrochozoa</taxon>
        <taxon>Mollusca</taxon>
        <taxon>Bivalvia</taxon>
        <taxon>Autobranchia</taxon>
        <taxon>Heteroconchia</taxon>
        <taxon>Palaeoheterodonta</taxon>
        <taxon>Unionida</taxon>
        <taxon>Unionoidea</taxon>
        <taxon>Unionidae</taxon>
        <taxon>Ambleminae</taxon>
        <taxon>Lampsilini</taxon>
        <taxon>Potamilus</taxon>
    </lineage>
</organism>
<keyword evidence="1" id="KW-0677">Repeat</keyword>
<dbReference type="EMBL" id="JAEAOA010001484">
    <property type="protein sequence ID" value="KAK3602669.1"/>
    <property type="molecule type" value="Genomic_DNA"/>
</dbReference>
<feature type="region of interest" description="Disordered" evidence="2">
    <location>
        <begin position="701"/>
        <end position="944"/>
    </location>
</feature>
<keyword evidence="6" id="KW-1185">Reference proteome</keyword>
<dbReference type="InterPro" id="IPR032171">
    <property type="entry name" value="COR-A"/>
</dbReference>
<feature type="compositionally biased region" description="Low complexity" evidence="2">
    <location>
        <begin position="773"/>
        <end position="785"/>
    </location>
</feature>
<feature type="compositionally biased region" description="Polar residues" evidence="2">
    <location>
        <begin position="751"/>
        <end position="772"/>
    </location>
</feature>
<dbReference type="SUPFAM" id="SSF52540">
    <property type="entry name" value="P-loop containing nucleoside triphosphate hydrolases"/>
    <property type="match status" value="1"/>
</dbReference>
<reference evidence="5" key="2">
    <citation type="journal article" date="2021" name="Genome Biol. Evol.">
        <title>Developing a high-quality reference genome for a parasitic bivalve with doubly uniparental inheritance (Bivalvia: Unionida).</title>
        <authorList>
            <person name="Smith C.H."/>
        </authorList>
    </citation>
    <scope>NUCLEOTIDE SEQUENCE</scope>
    <source>
        <strain evidence="5">CHS0354</strain>
        <tissue evidence="5">Mantle</tissue>
    </source>
</reference>
<dbReference type="PANTHER" id="PTHR47679">
    <property type="entry name" value="PROTEIN TORNADO 1"/>
    <property type="match status" value="1"/>
</dbReference>
<evidence type="ECO:0000259" key="4">
    <source>
        <dbReference type="Pfam" id="PF18738"/>
    </source>
</evidence>
<dbReference type="InterPro" id="IPR041249">
    <property type="entry name" value="HEPN_DZIP3"/>
</dbReference>
<feature type="compositionally biased region" description="Polar residues" evidence="2">
    <location>
        <begin position="821"/>
        <end position="944"/>
    </location>
</feature>
<dbReference type="Pfam" id="PF16095">
    <property type="entry name" value="COR-A"/>
    <property type="match status" value="1"/>
</dbReference>
<dbReference type="Gene3D" id="3.30.70.1390">
    <property type="entry name" value="ROC domain from the Parkinson's disease-associated leucine-rich repeat kinase 2"/>
    <property type="match status" value="1"/>
</dbReference>
<reference evidence="5" key="1">
    <citation type="journal article" date="2021" name="Genome Biol. Evol.">
        <title>A High-Quality Reference Genome for a Parasitic Bivalve with Doubly Uniparental Inheritance (Bivalvia: Unionida).</title>
        <authorList>
            <person name="Smith C.H."/>
        </authorList>
    </citation>
    <scope>NUCLEOTIDE SEQUENCE</scope>
    <source>
        <strain evidence="5">CHS0354</strain>
    </source>
</reference>
<dbReference type="Pfam" id="PF08477">
    <property type="entry name" value="Roc"/>
    <property type="match status" value="1"/>
</dbReference>
<evidence type="ECO:0000313" key="6">
    <source>
        <dbReference type="Proteomes" id="UP001195483"/>
    </source>
</evidence>
<dbReference type="InterPro" id="IPR036388">
    <property type="entry name" value="WH-like_DNA-bd_sf"/>
</dbReference>
<feature type="region of interest" description="Disordered" evidence="2">
    <location>
        <begin position="449"/>
        <end position="480"/>
    </location>
</feature>
<name>A0AAE0W6A4_9BIVA</name>
<dbReference type="PANTHER" id="PTHR47679:SF2">
    <property type="entry name" value="C-TERMINAL OF ROC (COR) DOMAIN-CONTAINING PROTEIN"/>
    <property type="match status" value="1"/>
</dbReference>
<feature type="domain" description="COR" evidence="3">
    <location>
        <begin position="613"/>
        <end position="702"/>
    </location>
</feature>
<feature type="compositionally biased region" description="Polar residues" evidence="2">
    <location>
        <begin position="786"/>
        <end position="806"/>
    </location>
</feature>
<dbReference type="Gene3D" id="3.40.50.300">
    <property type="entry name" value="P-loop containing nucleotide triphosphate hydrolases"/>
    <property type="match status" value="2"/>
</dbReference>
<dbReference type="Pfam" id="PF18738">
    <property type="entry name" value="HEPN_DZIP3"/>
    <property type="match status" value="1"/>
</dbReference>
<dbReference type="Gene3D" id="1.10.10.10">
    <property type="entry name" value="Winged helix-like DNA-binding domain superfamily/Winged helix DNA-binding domain"/>
    <property type="match status" value="1"/>
</dbReference>
<evidence type="ECO:0000256" key="1">
    <source>
        <dbReference type="ARBA" id="ARBA00022737"/>
    </source>
</evidence>
<reference evidence="5" key="3">
    <citation type="submission" date="2023-05" db="EMBL/GenBank/DDBJ databases">
        <authorList>
            <person name="Smith C.H."/>
        </authorList>
    </citation>
    <scope>NUCLEOTIDE SEQUENCE</scope>
    <source>
        <strain evidence="5">CHS0354</strain>
        <tissue evidence="5">Mantle</tissue>
    </source>
</reference>
<sequence length="1362" mass="151176">MGARSIQLFQEALKDGKVTVYHIRVMVVGHLGVGKTTLIKRLLGEEVNIFENHSTEGIDVYNNCCDASLSTLEWTRQTKHSELDDQLQLVVRVLNEQQSARGKVADNDQVAILPQGETTDIDASVSDEQVIIIHQEEATDSSATVTNEEQVIILPQGETTDTDASVTHEEQVIILPQGETTDTDASVTHEEQVIILPQGETTDIDASVTDEQVIILPKGETTHIDASVTDEEQVIITHQEEETDINPTATEVITAHQEETSDSNPSVMDKEQVPPFKSHSGAHYAFENKDTELLYHHSPQQGHALNLATTSSQLEKLPSARNRRKLKQTKRKIPMLEKYADKLKQDTGENAKVTIWDFAGQYAFYTTHQIFLTQRAIYLLVSDVSKQVTDLVVDHCYFDSKGMIRCNVHELTEVWLNSIHSCAASPNAGTPPVILVGTHADKIQKQSSAKLENLERQSTMRSTSTDAGSAMGEEDSFEPPRKQARLELTTVASMTGVHAIPSEDQLKKQTISKMLSGSGQEIVQTDVIAGPSTENPVGEIIEGADTEKDSHEEIFKGYFREIRSYLEGKPTRFHLVDEDFVIDNTVVDKRLEDLKKKIVEVASQQPYWGEDIPARWIILEQELMNQKAAGVKMISLEEVENLNKKGTIQIKTSEEMDLFLRYLHEKGIIIYFSVKELRDNILLDPIWLSDALKSLINAQPSLPESSADNRSQSTSLTDNEAQSTTPADSGSQSTSLTDIETLSPTHVEIGSRSTSQTDQYAESTTLADSGSQSTSLTDNDSLSTTPADNGFQSTTPDDSGSQSTSHTDNDRRPTTPAEIGFQSTSHTDNEAQPTTSADCGSQSTSHTDNETQPTTSADCGSQSTSHTDNETQPTTSADCGSQSTSLTDNDPQSTTPADSGSQSTSLIDNDPQSTIPADCGSQSTSLFDNAPQSTTPADSGSQSLSHAGYTVAQRWSDFKKKGILHLELVDALWTEDKYPEFHAHKDNILLIMEQLNIIAKPRSFSEIGVKVENYFLIPCMLRKKSPKNLIYPRRDPRIESTPVLYCIFRGKFLPPPIFHRLLAACVAHWPIAKKETSKHLIFCGCCVFDLDLFHRLLLCFKNHVISARITRMAIDEVKIPDAKLCSQVRRFITSNLSKITSCLGQNLQYDLSLTCQPSQMWLADEVHHPDAPITPEHMNHARLCVALVTVCGNALKDILLTKVPAPHNDIYQALLAKQADLTTKRQVRPGHWQNALLNQDQIQLVFPREQDQKTGTVDQFHLSLLYTLIRNVSTVTAPLTGWGNDPQPSDISLGASVERIHSYRNHISGHFPDGRLSQQDFEDYWNKFRAVLEDIEKALGTQAYRAQLEKQTRQVLSVYEAC</sequence>
<proteinExistence type="predicted"/>